<feature type="domain" description="Adaptive response protein AidB N-terminal" evidence="7">
    <location>
        <begin position="2"/>
        <end position="90"/>
    </location>
</feature>
<dbReference type="SUPFAM" id="SSF56645">
    <property type="entry name" value="Acyl-CoA dehydrogenase NM domain-like"/>
    <property type="match status" value="1"/>
</dbReference>
<dbReference type="Gene3D" id="6.10.250.600">
    <property type="match status" value="1"/>
</dbReference>
<dbReference type="PANTHER" id="PTHR42707:SF2">
    <property type="entry name" value="ACD11 DEHYDROGENASE"/>
    <property type="match status" value="1"/>
</dbReference>
<keyword evidence="2 4" id="KW-0285">Flavoprotein</keyword>
<dbReference type="PANTHER" id="PTHR42707">
    <property type="entry name" value="ACYL-COA DEHYDROGENASE"/>
    <property type="match status" value="1"/>
</dbReference>
<reference evidence="9" key="3">
    <citation type="submission" date="2025-09" db="UniProtKB">
        <authorList>
            <consortium name="Ensembl"/>
        </authorList>
    </citation>
    <scope>IDENTIFICATION</scope>
</reference>
<comment type="similarity">
    <text evidence="1 4">Belongs to the acyl-CoA dehydrogenase family.</text>
</comment>
<dbReference type="Ensembl" id="ENSCSAVT00000000748.1">
    <property type="protein sequence ID" value="ENSCSAVP00000000740.1"/>
    <property type="gene ID" value="ENSCSAVG00000000416.1"/>
</dbReference>
<dbReference type="GO" id="GO:0003995">
    <property type="term" value="F:acyl-CoA dehydrogenase activity"/>
    <property type="evidence" value="ECO:0007669"/>
    <property type="project" value="TreeGrafter"/>
</dbReference>
<dbReference type="GeneTree" id="ENSGT00640000091701"/>
<dbReference type="SUPFAM" id="SSF47203">
    <property type="entry name" value="Acyl-CoA dehydrogenase C-terminal domain-like"/>
    <property type="match status" value="1"/>
</dbReference>
<dbReference type="Pfam" id="PF00441">
    <property type="entry name" value="Acyl-CoA_dh_1"/>
    <property type="match status" value="1"/>
</dbReference>
<dbReference type="Pfam" id="PF18158">
    <property type="entry name" value="AidB_N"/>
    <property type="match status" value="1"/>
</dbReference>
<evidence type="ECO:0000256" key="3">
    <source>
        <dbReference type="ARBA" id="ARBA00022827"/>
    </source>
</evidence>
<dbReference type="eggNOG" id="KOG0137">
    <property type="taxonomic scope" value="Eukaryota"/>
</dbReference>
<organism evidence="9 10">
    <name type="scientific">Ciona savignyi</name>
    <name type="common">Pacific transparent sea squirt</name>
    <dbReference type="NCBI Taxonomy" id="51511"/>
    <lineage>
        <taxon>Eukaryota</taxon>
        <taxon>Metazoa</taxon>
        <taxon>Chordata</taxon>
        <taxon>Tunicata</taxon>
        <taxon>Ascidiacea</taxon>
        <taxon>Phlebobranchia</taxon>
        <taxon>Cionidae</taxon>
        <taxon>Ciona</taxon>
    </lineage>
</organism>
<evidence type="ECO:0000256" key="2">
    <source>
        <dbReference type="ARBA" id="ARBA00022630"/>
    </source>
</evidence>
<comment type="cofactor">
    <cofactor evidence="4">
        <name>FAD</name>
        <dbReference type="ChEBI" id="CHEBI:57692"/>
    </cofactor>
</comment>
<dbReference type="STRING" id="51511.ENSCSAVP00000000740"/>
<keyword evidence="3 4" id="KW-0274">FAD</keyword>
<evidence type="ECO:0000313" key="9">
    <source>
        <dbReference type="Ensembl" id="ENSCSAVP00000000740.1"/>
    </source>
</evidence>
<evidence type="ECO:0000259" key="5">
    <source>
        <dbReference type="Pfam" id="PF00441"/>
    </source>
</evidence>
<dbReference type="AlphaFoldDB" id="H2Y5Z2"/>
<dbReference type="Gene3D" id="1.20.140.10">
    <property type="entry name" value="Butyryl-CoA Dehydrogenase, subunit A, domain 3"/>
    <property type="match status" value="1"/>
</dbReference>
<evidence type="ECO:0000259" key="7">
    <source>
        <dbReference type="Pfam" id="PF18158"/>
    </source>
</evidence>
<feature type="domain" description="Acyl-CoA dehydrogenase/oxidase C-terminal" evidence="5">
    <location>
        <begin position="238"/>
        <end position="395"/>
    </location>
</feature>
<dbReference type="InterPro" id="IPR052904">
    <property type="entry name" value="Acyl-CoA_dehydrogenase-like"/>
</dbReference>
<keyword evidence="4" id="KW-0560">Oxidoreductase</keyword>
<dbReference type="Gene3D" id="2.40.110.20">
    <property type="match status" value="1"/>
</dbReference>
<name>H2Y5Z2_CIOSA</name>
<sequence length="526" mass="57552">MGRNCELNPPVLTRFNAWGDRMDQVNTCNDWKEMKKISAEEGLVAHGYLRNSDKFSRLHQFAKIYLFAPSSGMYSCPLAMLDGAAFVLESLLKDNNNEVLSNAFSRLTSKDCNKFWTSGQWMTEKAGGSDVANATETVAHKQKNGTYKLYGYKWFTSATDADMALTLARVLDESGNAPPGTKGLSLFYLETRKNESKTASGLNGIQILRLKDKLGTRQLPTGELLLDGTVAHLVGEHGKGVRLISGMLTVTRIHNSVWSAASMKRILLLSKDYATKRQAFGTLLCDHPLHIQTLARMEVESRAAFLLTFEVIRLLGVIEVGGGNEMERNLLRLLTPIAKLYTAKQAISVASEGLESFGGAGYLEDTGLPGILRDAQVLSIWEGTTNILALDTLRAIAKSKGQVLNSFFESVNARLSGVTDSGNKDLKSSVAKVSIATGDLRAFINQSSANGHDGLFLAARDFAYSLFRIYSAVLILEHAAWAEATPSDQHAASIWCSQDLSPAANNCRISAYTKKTSVLNRELVYN</sequence>
<reference evidence="9" key="2">
    <citation type="submission" date="2025-08" db="UniProtKB">
        <authorList>
            <consortium name="Ensembl"/>
        </authorList>
    </citation>
    <scope>IDENTIFICATION</scope>
</reference>
<dbReference type="InParanoid" id="H2Y5Z2"/>
<keyword evidence="10" id="KW-1185">Reference proteome</keyword>
<dbReference type="Pfam" id="PF22217">
    <property type="entry name" value="ACDH-11_C"/>
    <property type="match status" value="1"/>
</dbReference>
<accession>H2Y5Z2</accession>
<dbReference type="OMA" id="IEMVAMT"/>
<dbReference type="Proteomes" id="UP000007875">
    <property type="component" value="Unassembled WGS sequence"/>
</dbReference>
<evidence type="ECO:0000313" key="10">
    <source>
        <dbReference type="Proteomes" id="UP000007875"/>
    </source>
</evidence>
<evidence type="ECO:0000259" key="6">
    <source>
        <dbReference type="Pfam" id="PF02770"/>
    </source>
</evidence>
<proteinExistence type="inferred from homology"/>
<evidence type="ECO:0000256" key="4">
    <source>
        <dbReference type="RuleBase" id="RU362125"/>
    </source>
</evidence>
<dbReference type="Pfam" id="PF02770">
    <property type="entry name" value="Acyl-CoA_dh_M"/>
    <property type="match status" value="1"/>
</dbReference>
<dbReference type="InterPro" id="IPR053998">
    <property type="entry name" value="ACDH-11_C"/>
</dbReference>
<evidence type="ECO:0000259" key="8">
    <source>
        <dbReference type="Pfam" id="PF22217"/>
    </source>
</evidence>
<dbReference type="InterPro" id="IPR006091">
    <property type="entry name" value="Acyl-CoA_Oxase/DH_mid-dom"/>
</dbReference>
<dbReference type="InterPro" id="IPR036250">
    <property type="entry name" value="AcylCo_DH-like_C"/>
</dbReference>
<evidence type="ECO:0000256" key="1">
    <source>
        <dbReference type="ARBA" id="ARBA00009347"/>
    </source>
</evidence>
<feature type="domain" description="Acyl-CoA oxidase/dehydrogenase middle" evidence="6">
    <location>
        <begin position="120"/>
        <end position="227"/>
    </location>
</feature>
<reference evidence="10" key="1">
    <citation type="submission" date="2003-08" db="EMBL/GenBank/DDBJ databases">
        <authorList>
            <person name="Birren B."/>
            <person name="Nusbaum C."/>
            <person name="Abebe A."/>
            <person name="Abouelleil A."/>
            <person name="Adekoya E."/>
            <person name="Ait-zahra M."/>
            <person name="Allen N."/>
            <person name="Allen T."/>
            <person name="An P."/>
            <person name="Anderson M."/>
            <person name="Anderson S."/>
            <person name="Arachchi H."/>
            <person name="Armbruster J."/>
            <person name="Bachantsang P."/>
            <person name="Baldwin J."/>
            <person name="Barry A."/>
            <person name="Bayul T."/>
            <person name="Blitshsteyn B."/>
            <person name="Bloom T."/>
            <person name="Blye J."/>
            <person name="Boguslavskiy L."/>
            <person name="Borowsky M."/>
            <person name="Boukhgalter B."/>
            <person name="Brunache A."/>
            <person name="Butler J."/>
            <person name="Calixte N."/>
            <person name="Calvo S."/>
            <person name="Camarata J."/>
            <person name="Campo K."/>
            <person name="Chang J."/>
            <person name="Cheshatsang Y."/>
            <person name="Citroen M."/>
            <person name="Collymore A."/>
            <person name="Considine T."/>
            <person name="Cook A."/>
            <person name="Cooke P."/>
            <person name="Corum B."/>
            <person name="Cuomo C."/>
            <person name="David R."/>
            <person name="Dawoe T."/>
            <person name="Degray S."/>
            <person name="Dodge S."/>
            <person name="Dooley K."/>
            <person name="Dorje P."/>
            <person name="Dorjee K."/>
            <person name="Dorris L."/>
            <person name="Duffey N."/>
            <person name="Dupes A."/>
            <person name="Elkins T."/>
            <person name="Engels R."/>
            <person name="Erickson J."/>
            <person name="Farina A."/>
            <person name="Faro S."/>
            <person name="Ferreira P."/>
            <person name="Fischer H."/>
            <person name="Fitzgerald M."/>
            <person name="Foley K."/>
            <person name="Gage D."/>
            <person name="Galagan J."/>
            <person name="Gearin G."/>
            <person name="Gnerre S."/>
            <person name="Gnirke A."/>
            <person name="Goyette A."/>
            <person name="Graham J."/>
            <person name="Grandbois E."/>
            <person name="Gyaltsen K."/>
            <person name="Hafez N."/>
            <person name="Hagopian D."/>
            <person name="Hagos B."/>
            <person name="Hall J."/>
            <person name="Hatcher B."/>
            <person name="Heller A."/>
            <person name="Higgins H."/>
            <person name="Honan T."/>
            <person name="Horn A."/>
            <person name="Houde N."/>
            <person name="Hughes L."/>
            <person name="Hulme W."/>
            <person name="Husby E."/>
            <person name="Iliev I."/>
            <person name="Jaffe D."/>
            <person name="Jones C."/>
            <person name="Kamal M."/>
            <person name="Kamat A."/>
            <person name="Kamvysselis M."/>
            <person name="Karlsson E."/>
            <person name="Kells C."/>
            <person name="Kieu A."/>
            <person name="Kisner P."/>
            <person name="Kodira C."/>
            <person name="Kulbokas E."/>
            <person name="Labutti K."/>
            <person name="Lama D."/>
            <person name="Landers T."/>
            <person name="Leger J."/>
            <person name="Levine S."/>
            <person name="Lewis D."/>
            <person name="Lewis T."/>
            <person name="Lindblad-toh K."/>
            <person name="Liu X."/>
            <person name="Lokyitsang T."/>
            <person name="Lokyitsang Y."/>
            <person name="Lucien O."/>
            <person name="Lui A."/>
            <person name="Ma L.J."/>
            <person name="Mabbitt R."/>
            <person name="Macdonald J."/>
            <person name="Maclean C."/>
            <person name="Major J."/>
            <person name="Manning J."/>
            <person name="Marabella R."/>
            <person name="Maru K."/>
            <person name="Matthews C."/>
            <person name="Mauceli E."/>
            <person name="Mccarthy M."/>
            <person name="Mcdonough S."/>
            <person name="Mcghee T."/>
            <person name="Meldrim J."/>
            <person name="Meneus L."/>
            <person name="Mesirov J."/>
            <person name="Mihalev A."/>
            <person name="Mihova T."/>
            <person name="Mikkelsen T."/>
            <person name="Mlenga V."/>
            <person name="Moru K."/>
            <person name="Mozes J."/>
            <person name="Mulrain L."/>
            <person name="Munson G."/>
            <person name="Naylor J."/>
            <person name="Newes C."/>
            <person name="Nguyen C."/>
            <person name="Nguyen N."/>
            <person name="Nguyen T."/>
            <person name="Nicol R."/>
            <person name="Nielsen C."/>
            <person name="Nizzari M."/>
            <person name="Norbu C."/>
            <person name="Norbu N."/>
            <person name="O'donnell P."/>
            <person name="Okoawo O."/>
            <person name="O'leary S."/>
            <person name="Omotosho B."/>
            <person name="O'neill K."/>
            <person name="Osman S."/>
            <person name="Parker S."/>
            <person name="Perrin D."/>
            <person name="Phunkhang P."/>
            <person name="Piqani B."/>
            <person name="Purcell S."/>
            <person name="Rachupka T."/>
            <person name="Ramasamy U."/>
            <person name="Rameau R."/>
            <person name="Ray V."/>
            <person name="Raymond C."/>
            <person name="Retta R."/>
            <person name="Richardson S."/>
            <person name="Rise C."/>
            <person name="Rodriguez J."/>
            <person name="Rogers J."/>
            <person name="Rogov P."/>
            <person name="Rutman M."/>
            <person name="Schupbach R."/>
            <person name="Seaman C."/>
            <person name="Settipalli S."/>
            <person name="Sharpe T."/>
            <person name="Sheridan J."/>
            <person name="Sherpa N."/>
            <person name="Shi J."/>
            <person name="Smirnov S."/>
            <person name="Smith C."/>
            <person name="Sougnez C."/>
            <person name="Spencer B."/>
            <person name="Stalker J."/>
            <person name="Stange-thomann N."/>
            <person name="Stavropoulos S."/>
            <person name="Stetson K."/>
            <person name="Stone C."/>
            <person name="Stone S."/>
            <person name="Stubbs M."/>
            <person name="Talamas J."/>
            <person name="Tchuinga P."/>
            <person name="Tenzing P."/>
            <person name="Tesfaye S."/>
            <person name="Theodore J."/>
            <person name="Thoulutsang Y."/>
            <person name="Topham K."/>
            <person name="Towey S."/>
            <person name="Tsamla T."/>
            <person name="Tsomo N."/>
            <person name="Vallee D."/>
            <person name="Vassiliev H."/>
            <person name="Venkataraman V."/>
            <person name="Vinson J."/>
            <person name="Vo A."/>
            <person name="Wade C."/>
            <person name="Wang S."/>
            <person name="Wangchuk T."/>
            <person name="Wangdi T."/>
            <person name="Whittaker C."/>
            <person name="Wilkinson J."/>
            <person name="Wu Y."/>
            <person name="Wyman D."/>
            <person name="Yadav S."/>
            <person name="Yang S."/>
            <person name="Yang X."/>
            <person name="Yeager S."/>
            <person name="Yee E."/>
            <person name="Young G."/>
            <person name="Zainoun J."/>
            <person name="Zembeck L."/>
            <person name="Zimmer A."/>
            <person name="Zody M."/>
            <person name="Lander E."/>
        </authorList>
    </citation>
    <scope>NUCLEOTIDE SEQUENCE [LARGE SCALE GENOMIC DNA]</scope>
</reference>
<protein>
    <submittedName>
        <fullName evidence="9">Uncharacterized protein</fullName>
    </submittedName>
</protein>
<dbReference type="HOGENOM" id="CLU_016513_1_0_1"/>
<dbReference type="InterPro" id="IPR009075">
    <property type="entry name" value="AcylCo_DH/oxidase_C"/>
</dbReference>
<feature type="domain" description="Acyl-CoA dehydrogenase 11-like C-terminal" evidence="8">
    <location>
        <begin position="402"/>
        <end position="525"/>
    </location>
</feature>
<dbReference type="InterPro" id="IPR041504">
    <property type="entry name" value="AidB_N"/>
</dbReference>
<dbReference type="InterPro" id="IPR009100">
    <property type="entry name" value="AcylCoA_DH/oxidase_NM_dom_sf"/>
</dbReference>